<proteinExistence type="predicted"/>
<evidence type="ECO:0000313" key="3">
    <source>
        <dbReference type="Proteomes" id="UP000323824"/>
    </source>
</evidence>
<organism evidence="2 3">
    <name type="scientific">Thiospirochaeta perfilievii</name>
    <dbReference type="NCBI Taxonomy" id="252967"/>
    <lineage>
        <taxon>Bacteria</taxon>
        <taxon>Pseudomonadati</taxon>
        <taxon>Spirochaetota</taxon>
        <taxon>Spirochaetia</taxon>
        <taxon>Spirochaetales</taxon>
        <taxon>Spirochaetaceae</taxon>
        <taxon>Thiospirochaeta</taxon>
    </lineage>
</organism>
<dbReference type="PANTHER" id="PTHR40940:SF2">
    <property type="entry name" value="BATD"/>
    <property type="match status" value="1"/>
</dbReference>
<gene>
    <name evidence="2" type="ORF">EW093_16045</name>
</gene>
<keyword evidence="1" id="KW-0472">Membrane</keyword>
<dbReference type="Proteomes" id="UP000323824">
    <property type="component" value="Chromosome"/>
</dbReference>
<evidence type="ECO:0000256" key="1">
    <source>
        <dbReference type="SAM" id="Phobius"/>
    </source>
</evidence>
<dbReference type="EMBL" id="CP035807">
    <property type="protein sequence ID" value="QEN06134.1"/>
    <property type="molecule type" value="Genomic_DNA"/>
</dbReference>
<keyword evidence="3" id="KW-1185">Reference proteome</keyword>
<dbReference type="KEGG" id="sper:EW093_16045"/>
<evidence type="ECO:0008006" key="4">
    <source>
        <dbReference type="Google" id="ProtNLM"/>
    </source>
</evidence>
<protein>
    <recommendedName>
        <fullName evidence="4">Protein BatD</fullName>
    </recommendedName>
</protein>
<reference evidence="2 3" key="2">
    <citation type="submission" date="2019-09" db="EMBL/GenBank/DDBJ databases">
        <title>Complete Genome Sequence and Methylome Analysis of free living Spirochaetas.</title>
        <authorList>
            <person name="Leshcheva N."/>
            <person name="Mikheeva N."/>
        </authorList>
    </citation>
    <scope>NUCLEOTIDE SEQUENCE [LARGE SCALE GENOMIC DNA]</scope>
    <source>
        <strain evidence="2 3">P</strain>
    </source>
</reference>
<dbReference type="PANTHER" id="PTHR40940">
    <property type="entry name" value="PROTEIN BATD-RELATED"/>
    <property type="match status" value="1"/>
</dbReference>
<sequence length="562" mass="64056">MVVRTMKKNIIILIFLTINGFLFSQTIDIELQDSYVNLGEWTTFRVTVSGNITNLKYSEPKDLTITQIGKSSSVNLVLNGSKSSSLILTYRVKPQKAGTLKLPIFYSENSNGESIKSDQLVLYVEELKDDIITKHDTTKEFETQYVKLFIDIPDRNLYVGEAIPVEIVAYFSTSYQPGIDRSPYIKTGSFVVDTGQKYFNDRPEKVINGERWLQVYWKSHLTPLKAGKLDLEIVMDSYIDKPTSNGGFFSSSERQEIKTTTEIKTLNIKMLPINDRPDSFSGAIGDFSLNDSINLTDISVGDPVTLTMDIFGEGNFQRINVPKISSESESWKLYPESSSYRGTNKSNYQGVKSFEQILAPTTDKVTTTPKFTFSYFNPIEEKYYIISSTEFPISVSPSQFINKEVVDESNNSFNEKKEEIRHKVEKKVDFNRTIFENPLLYVALTSTLLTLITILVISILSKRQSSDVSTLKRDQKNLLLKIKLLENSKNYLEALNLYKNLIQITVSDRLKCEPQAITHLDIEDGKIKDIMVKLDEFKYTSRSIDFETYKALADGIKKELKC</sequence>
<dbReference type="OrthoDB" id="2079210at2"/>
<keyword evidence="1" id="KW-1133">Transmembrane helix</keyword>
<reference evidence="2 3" key="1">
    <citation type="submission" date="2019-02" db="EMBL/GenBank/DDBJ databases">
        <authorList>
            <person name="Fomenkov A."/>
            <person name="Dubinina G."/>
            <person name="Grabovich M."/>
            <person name="Vincze T."/>
            <person name="Roberts R.J."/>
        </authorList>
    </citation>
    <scope>NUCLEOTIDE SEQUENCE [LARGE SCALE GENOMIC DNA]</scope>
    <source>
        <strain evidence="2 3">P</strain>
    </source>
</reference>
<dbReference type="Pfam" id="PF13584">
    <property type="entry name" value="BatD"/>
    <property type="match status" value="1"/>
</dbReference>
<evidence type="ECO:0000313" key="2">
    <source>
        <dbReference type="EMBL" id="QEN06134.1"/>
    </source>
</evidence>
<dbReference type="AlphaFoldDB" id="A0A5C1QHW6"/>
<accession>A0A5C1QHW6</accession>
<name>A0A5C1QHW6_9SPIO</name>
<keyword evidence="1" id="KW-0812">Transmembrane</keyword>
<feature type="transmembrane region" description="Helical" evidence="1">
    <location>
        <begin position="439"/>
        <end position="460"/>
    </location>
</feature>
<dbReference type="InterPro" id="IPR025738">
    <property type="entry name" value="BatD"/>
</dbReference>